<dbReference type="Pfam" id="PF00583">
    <property type="entry name" value="Acetyltransf_1"/>
    <property type="match status" value="1"/>
</dbReference>
<dbReference type="InterPro" id="IPR000182">
    <property type="entry name" value="GNAT_dom"/>
</dbReference>
<dbReference type="InterPro" id="IPR016181">
    <property type="entry name" value="Acyl_CoA_acyltransferase"/>
</dbReference>
<dbReference type="AlphaFoldDB" id="A0A0A3IDX8"/>
<evidence type="ECO:0000313" key="3">
    <source>
        <dbReference type="Proteomes" id="UP000030437"/>
    </source>
</evidence>
<dbReference type="Proteomes" id="UP000030437">
    <property type="component" value="Unassembled WGS sequence"/>
</dbReference>
<name>A0A0A3IDX8_9BACI</name>
<dbReference type="eggNOG" id="COG0456">
    <property type="taxonomic scope" value="Bacteria"/>
</dbReference>
<accession>A0A0A3IDX8</accession>
<dbReference type="SUPFAM" id="SSF55729">
    <property type="entry name" value="Acyl-CoA N-acyltransferases (Nat)"/>
    <property type="match status" value="2"/>
</dbReference>
<keyword evidence="3" id="KW-1185">Reference proteome</keyword>
<proteinExistence type="predicted"/>
<protein>
    <recommendedName>
        <fullName evidence="1">N-acetyltransferase domain-containing protein</fullName>
    </recommendedName>
</protein>
<comment type="caution">
    <text evidence="2">The sequence shown here is derived from an EMBL/GenBank/DDBJ whole genome shotgun (WGS) entry which is preliminary data.</text>
</comment>
<organism evidence="2 3">
    <name type="scientific">Lysinibacillus odysseyi 34hs-1 = NBRC 100172</name>
    <dbReference type="NCBI Taxonomy" id="1220589"/>
    <lineage>
        <taxon>Bacteria</taxon>
        <taxon>Bacillati</taxon>
        <taxon>Bacillota</taxon>
        <taxon>Bacilli</taxon>
        <taxon>Bacillales</taxon>
        <taxon>Bacillaceae</taxon>
        <taxon>Lysinibacillus</taxon>
    </lineage>
</organism>
<dbReference type="OrthoDB" id="9787920at2"/>
<evidence type="ECO:0000313" key="2">
    <source>
        <dbReference type="EMBL" id="KGR82924.1"/>
    </source>
</evidence>
<sequence length="290" mass="34377">MQIQKLNQTQVAEVLLHFENVKGDFLLKDINNESFVIGVSIDKNNEILGIIFAEYKELDRMGVVYSVNVREKFQNKNIEEKLLKFAEKELKAKGAKVLYTNIFPETSPNVKFTLRKQSWTPPALDKTHFIINVNDMKQEKWIETNTFSEDFSVKELNQIRDTELESLRNADWYPAHLSPLEDFQFGEASTQTSFWLYFKEEIVGWILSTNVNNEHLFITSLFIKEDRRNHYLLRPLLGEVIKNQIKLNIPYACFDVRNEDKKVLKFFKSFFRHYIHNTIEIHSSYKILRR</sequence>
<feature type="domain" description="N-acetyltransferase" evidence="1">
    <location>
        <begin position="24"/>
        <end position="112"/>
    </location>
</feature>
<dbReference type="Gene3D" id="3.40.630.30">
    <property type="match status" value="2"/>
</dbReference>
<evidence type="ECO:0000259" key="1">
    <source>
        <dbReference type="Pfam" id="PF00583"/>
    </source>
</evidence>
<reference evidence="2 3" key="1">
    <citation type="submission" date="2014-02" db="EMBL/GenBank/DDBJ databases">
        <title>Draft genome sequence of Lysinibacillus odysseyi NBRC 100172.</title>
        <authorList>
            <person name="Zhang F."/>
            <person name="Wang G."/>
            <person name="Zhang L."/>
        </authorList>
    </citation>
    <scope>NUCLEOTIDE SEQUENCE [LARGE SCALE GENOMIC DNA]</scope>
    <source>
        <strain evidence="2 3">NBRC 100172</strain>
    </source>
</reference>
<dbReference type="RefSeq" id="WP_036157639.1">
    <property type="nucleotide sequence ID" value="NZ_AVCX01000002.1"/>
</dbReference>
<dbReference type="GO" id="GO:0016747">
    <property type="term" value="F:acyltransferase activity, transferring groups other than amino-acyl groups"/>
    <property type="evidence" value="ECO:0007669"/>
    <property type="project" value="InterPro"/>
</dbReference>
<dbReference type="EMBL" id="JPVP01000059">
    <property type="protein sequence ID" value="KGR82924.1"/>
    <property type="molecule type" value="Genomic_DNA"/>
</dbReference>
<gene>
    <name evidence="2" type="ORF">CD32_19025</name>
</gene>